<reference evidence="2" key="1">
    <citation type="journal article" date="2022" name="Mol. Ecol. Resour.">
        <title>The genomes of chicory, endive, great burdock and yacon provide insights into Asteraceae palaeo-polyploidization history and plant inulin production.</title>
        <authorList>
            <person name="Fan W."/>
            <person name="Wang S."/>
            <person name="Wang H."/>
            <person name="Wang A."/>
            <person name="Jiang F."/>
            <person name="Liu H."/>
            <person name="Zhao H."/>
            <person name="Xu D."/>
            <person name="Zhang Y."/>
        </authorList>
    </citation>
    <scope>NUCLEOTIDE SEQUENCE [LARGE SCALE GENOMIC DNA]</scope>
    <source>
        <strain evidence="2">cv. Yunnan</strain>
    </source>
</reference>
<name>A0ACB9HPT8_9ASTR</name>
<organism evidence="1 2">
    <name type="scientific">Smallanthus sonchifolius</name>
    <dbReference type="NCBI Taxonomy" id="185202"/>
    <lineage>
        <taxon>Eukaryota</taxon>
        <taxon>Viridiplantae</taxon>
        <taxon>Streptophyta</taxon>
        <taxon>Embryophyta</taxon>
        <taxon>Tracheophyta</taxon>
        <taxon>Spermatophyta</taxon>
        <taxon>Magnoliopsida</taxon>
        <taxon>eudicotyledons</taxon>
        <taxon>Gunneridae</taxon>
        <taxon>Pentapetalae</taxon>
        <taxon>asterids</taxon>
        <taxon>campanulids</taxon>
        <taxon>Asterales</taxon>
        <taxon>Asteraceae</taxon>
        <taxon>Asteroideae</taxon>
        <taxon>Heliantheae alliance</taxon>
        <taxon>Millerieae</taxon>
        <taxon>Smallanthus</taxon>
    </lineage>
</organism>
<accession>A0ACB9HPT8</accession>
<sequence length="127" mass="14137">MICMFSFFSHCIVPNEILIPGVLNFLSNLLKFSIVECLMTIVHAMTATQKTVDGPSIKDWRGGRAASFNIIPNSTGSAKHCFCGQMPQPSSTRTEFFSTVPSGHTDDEVKAMFKSFIVEYEKCYKTP</sequence>
<proteinExistence type="predicted"/>
<comment type="caution">
    <text evidence="1">The sequence shown here is derived from an EMBL/GenBank/DDBJ whole genome shotgun (WGS) entry which is preliminary data.</text>
</comment>
<dbReference type="EMBL" id="CM042028">
    <property type="protein sequence ID" value="KAI3797328.1"/>
    <property type="molecule type" value="Genomic_DNA"/>
</dbReference>
<reference evidence="1 2" key="2">
    <citation type="journal article" date="2022" name="Mol. Ecol. Resour.">
        <title>The genomes of chicory, endive, great burdock and yacon provide insights into Asteraceae paleo-polyploidization history and plant inulin production.</title>
        <authorList>
            <person name="Fan W."/>
            <person name="Wang S."/>
            <person name="Wang H."/>
            <person name="Wang A."/>
            <person name="Jiang F."/>
            <person name="Liu H."/>
            <person name="Zhao H."/>
            <person name="Xu D."/>
            <person name="Zhang Y."/>
        </authorList>
    </citation>
    <scope>NUCLEOTIDE SEQUENCE [LARGE SCALE GENOMIC DNA]</scope>
    <source>
        <strain evidence="2">cv. Yunnan</strain>
        <tissue evidence="1">Leaves</tissue>
    </source>
</reference>
<gene>
    <name evidence="1" type="ORF">L1987_32584</name>
</gene>
<dbReference type="Proteomes" id="UP001056120">
    <property type="component" value="Linkage Group LG11"/>
</dbReference>
<protein>
    <submittedName>
        <fullName evidence="1">Uncharacterized protein</fullName>
    </submittedName>
</protein>
<keyword evidence="2" id="KW-1185">Reference proteome</keyword>
<evidence type="ECO:0000313" key="1">
    <source>
        <dbReference type="EMBL" id="KAI3797328.1"/>
    </source>
</evidence>
<evidence type="ECO:0000313" key="2">
    <source>
        <dbReference type="Proteomes" id="UP001056120"/>
    </source>
</evidence>